<name>A0A6C0C874_9ZZZZ</name>
<proteinExistence type="predicted"/>
<dbReference type="InterPro" id="IPR029063">
    <property type="entry name" value="SAM-dependent_MTases_sf"/>
</dbReference>
<organism evidence="2">
    <name type="scientific">viral metagenome</name>
    <dbReference type="NCBI Taxonomy" id="1070528"/>
    <lineage>
        <taxon>unclassified sequences</taxon>
        <taxon>metagenomes</taxon>
        <taxon>organismal metagenomes</taxon>
    </lineage>
</organism>
<keyword evidence="1" id="KW-0472">Membrane</keyword>
<dbReference type="AlphaFoldDB" id="A0A6C0C874"/>
<reference evidence="2" key="1">
    <citation type="journal article" date="2020" name="Nature">
        <title>Giant virus diversity and host interactions through global metagenomics.</title>
        <authorList>
            <person name="Schulz F."/>
            <person name="Roux S."/>
            <person name="Paez-Espino D."/>
            <person name="Jungbluth S."/>
            <person name="Walsh D.A."/>
            <person name="Denef V.J."/>
            <person name="McMahon K.D."/>
            <person name="Konstantinidis K.T."/>
            <person name="Eloe-Fadrosh E.A."/>
            <person name="Kyrpides N.C."/>
            <person name="Woyke T."/>
        </authorList>
    </citation>
    <scope>NUCLEOTIDE SEQUENCE</scope>
    <source>
        <strain evidence="2">GVMAG-M-3300020192-26</strain>
    </source>
</reference>
<keyword evidence="1" id="KW-1133">Transmembrane helix</keyword>
<accession>A0A6C0C874</accession>
<evidence type="ECO:0000256" key="1">
    <source>
        <dbReference type="SAM" id="Phobius"/>
    </source>
</evidence>
<dbReference type="EMBL" id="MN739352">
    <property type="protein sequence ID" value="QHT00010.1"/>
    <property type="molecule type" value="Genomic_DNA"/>
</dbReference>
<dbReference type="Gene3D" id="3.40.50.150">
    <property type="entry name" value="Vaccinia Virus protein VP39"/>
    <property type="match status" value="1"/>
</dbReference>
<sequence>MNISDTKNTNLKISNNFKSGKITEYFINKYDEKKNNTINLFASKYFLLYKTSGEIVNQPEIKKFADLINKTYTSGLIYKSLSPTFVSDYLFCVDNRAHLINRKNILIFRDDINIDESLLYFYDQNNLKDVKVSIYPIFLHKIPCHKKFEESSRALLSRFADIDILYHDTLNEPSFIENYARLCKNYKDQKLDLVICDFRSSKVKNLDIYCFISVIVTINTLNVGGSYMFRIHNNSTMYITQICTYLSKYFDNISIIRQKIRPYESAYVFCTNFSNAPDVKLLSDTIAIWNSSATNLFLFQNEDPNIKPNLNAIRNRINKSIVKKELIYDSKIDDVAKLSLDEMIKHHTYNNKVNLHRSILVAQKYNLKLRPDVVFKIKKLNFTFDAPINITFLRISNKITNIDTLIDQGAKLKLYKSGIDSMDQIKWQTIVQKLDITRLIPIKLNKTVDFCKMYEVCYVNKLMNKKLQTLHICHHNDEYVKAINFVNKEHIVVNDTASFANSIDLFTSDSDSIDETIVDLINTTVKIGGAAILKLTVPFINLQQIGSISEHFNDVSFYKPLVGSPIVDDVFIILKNKREIPSDKYQMKADFIDNMEHVSNVVIDLQISKMKTLFDAYSDLYATADVEKYAEEYYLKWSQYFDIKSFVNISA</sequence>
<keyword evidence="1" id="KW-0812">Transmembrane</keyword>
<feature type="transmembrane region" description="Helical" evidence="1">
    <location>
        <begin position="208"/>
        <end position="229"/>
    </location>
</feature>
<protein>
    <submittedName>
        <fullName evidence="2">Uncharacterized protein</fullName>
    </submittedName>
</protein>
<evidence type="ECO:0000313" key="2">
    <source>
        <dbReference type="EMBL" id="QHT00010.1"/>
    </source>
</evidence>